<dbReference type="EMBL" id="JBHSIS010000006">
    <property type="protein sequence ID" value="MFC4854883.1"/>
    <property type="molecule type" value="Genomic_DNA"/>
</dbReference>
<sequence>MDYDDMTPKFCLAHIQQGFDVPSLLDDRARASFAAALQVRCTKKWRELKSERRHGLGFELMPKQQLRAPIPARFQDQERFMVFRYNGLLPMAGVRILDTFHVIWLEPKFGDLYDHGS</sequence>
<protein>
    <submittedName>
        <fullName evidence="1">Uncharacterized protein</fullName>
    </submittedName>
</protein>
<name>A0ABV9S244_9PSEU</name>
<dbReference type="RefSeq" id="WP_378056805.1">
    <property type="nucleotide sequence ID" value="NZ_JBHSIS010000006.1"/>
</dbReference>
<comment type="caution">
    <text evidence="1">The sequence shown here is derived from an EMBL/GenBank/DDBJ whole genome shotgun (WGS) entry which is preliminary data.</text>
</comment>
<accession>A0ABV9S244</accession>
<dbReference type="Proteomes" id="UP001595859">
    <property type="component" value="Unassembled WGS sequence"/>
</dbReference>
<gene>
    <name evidence="1" type="ORF">ACFPCV_15365</name>
</gene>
<organism evidence="1 2">
    <name type="scientific">Actinophytocola glycyrrhizae</name>
    <dbReference type="NCBI Taxonomy" id="2044873"/>
    <lineage>
        <taxon>Bacteria</taxon>
        <taxon>Bacillati</taxon>
        <taxon>Actinomycetota</taxon>
        <taxon>Actinomycetes</taxon>
        <taxon>Pseudonocardiales</taxon>
        <taxon>Pseudonocardiaceae</taxon>
    </lineage>
</organism>
<keyword evidence="2" id="KW-1185">Reference proteome</keyword>
<proteinExistence type="predicted"/>
<reference evidence="2" key="1">
    <citation type="journal article" date="2019" name="Int. J. Syst. Evol. Microbiol.">
        <title>The Global Catalogue of Microorganisms (GCM) 10K type strain sequencing project: providing services to taxonomists for standard genome sequencing and annotation.</title>
        <authorList>
            <consortium name="The Broad Institute Genomics Platform"/>
            <consortium name="The Broad Institute Genome Sequencing Center for Infectious Disease"/>
            <person name="Wu L."/>
            <person name="Ma J."/>
        </authorList>
    </citation>
    <scope>NUCLEOTIDE SEQUENCE [LARGE SCALE GENOMIC DNA]</scope>
    <source>
        <strain evidence="2">ZS-22-S1</strain>
    </source>
</reference>
<evidence type="ECO:0000313" key="1">
    <source>
        <dbReference type="EMBL" id="MFC4854883.1"/>
    </source>
</evidence>
<evidence type="ECO:0000313" key="2">
    <source>
        <dbReference type="Proteomes" id="UP001595859"/>
    </source>
</evidence>